<proteinExistence type="predicted"/>
<comment type="caution">
    <text evidence="3">The sequence shown here is derived from an EMBL/GenBank/DDBJ whole genome shotgun (WGS) entry which is preliminary data.</text>
</comment>
<feature type="domain" description="GerMN" evidence="2">
    <location>
        <begin position="56"/>
        <end position="157"/>
    </location>
</feature>
<keyword evidence="1" id="KW-0732">Signal</keyword>
<protein>
    <recommendedName>
        <fullName evidence="2">GerMN domain-containing protein</fullName>
    </recommendedName>
</protein>
<gene>
    <name evidence="3" type="ORF">ENR64_24245</name>
</gene>
<dbReference type="AlphaFoldDB" id="A0A7C3KH98"/>
<reference evidence="3" key="1">
    <citation type="journal article" date="2020" name="mSystems">
        <title>Genome- and Community-Level Interaction Insights into Carbon Utilization and Element Cycling Functions of Hydrothermarchaeota in Hydrothermal Sediment.</title>
        <authorList>
            <person name="Zhou Z."/>
            <person name="Liu Y."/>
            <person name="Xu W."/>
            <person name="Pan J."/>
            <person name="Luo Z.H."/>
            <person name="Li M."/>
        </authorList>
    </citation>
    <scope>NUCLEOTIDE SEQUENCE [LARGE SCALE GENOMIC DNA]</scope>
    <source>
        <strain evidence="3">SpSt-418</strain>
    </source>
</reference>
<evidence type="ECO:0000256" key="1">
    <source>
        <dbReference type="SAM" id="SignalP"/>
    </source>
</evidence>
<dbReference type="EMBL" id="DSRU01000344">
    <property type="protein sequence ID" value="HFN00807.1"/>
    <property type="molecule type" value="Genomic_DNA"/>
</dbReference>
<name>A0A7C3KH98_9CYAN</name>
<evidence type="ECO:0000259" key="2">
    <source>
        <dbReference type="Pfam" id="PF10646"/>
    </source>
</evidence>
<feature type="chain" id="PRO_5028259343" description="GerMN domain-containing protein" evidence="1">
    <location>
        <begin position="31"/>
        <end position="176"/>
    </location>
</feature>
<sequence length="176" mass="18715">MSKIRTSIAAAFLGVIATTSLQLVPTAAIANPVSAAAPRAQRVKVFLPKYPEQNNNLSYVAPVWRQAQTPSVAQFAVSQVIAGPNAQEKRAGFTAPIQLRGASSCGKDFTLAIAANKATLRFCREVLSAGIGDDARILSSLTATLKQFPNVRSVAILDRNGDCLGDMSGENRCLRR</sequence>
<feature type="signal peptide" evidence="1">
    <location>
        <begin position="1"/>
        <end position="30"/>
    </location>
</feature>
<dbReference type="InterPro" id="IPR019606">
    <property type="entry name" value="GerMN"/>
</dbReference>
<organism evidence="3">
    <name type="scientific">Oscillatoriales cyanobacterium SpSt-418</name>
    <dbReference type="NCBI Taxonomy" id="2282169"/>
    <lineage>
        <taxon>Bacteria</taxon>
        <taxon>Bacillati</taxon>
        <taxon>Cyanobacteriota</taxon>
        <taxon>Cyanophyceae</taxon>
        <taxon>Oscillatoriophycideae</taxon>
        <taxon>Oscillatoriales</taxon>
    </lineage>
</organism>
<dbReference type="Pfam" id="PF10646">
    <property type="entry name" value="Germane"/>
    <property type="match status" value="1"/>
</dbReference>
<evidence type="ECO:0000313" key="3">
    <source>
        <dbReference type="EMBL" id="HFN00807.1"/>
    </source>
</evidence>
<accession>A0A7C3KH98</accession>